<keyword evidence="1" id="KW-0812">Transmembrane</keyword>
<evidence type="ECO:0000256" key="1">
    <source>
        <dbReference type="SAM" id="Phobius"/>
    </source>
</evidence>
<protein>
    <submittedName>
        <fullName evidence="2">Uncharacterized protein</fullName>
    </submittedName>
</protein>
<feature type="transmembrane region" description="Helical" evidence="1">
    <location>
        <begin position="32"/>
        <end position="50"/>
    </location>
</feature>
<dbReference type="AlphaFoldDB" id="A0AAV5V5L0"/>
<keyword evidence="1" id="KW-0472">Membrane</keyword>
<feature type="non-terminal residue" evidence="2">
    <location>
        <position position="1"/>
    </location>
</feature>
<organism evidence="2 3">
    <name type="scientific">Pristionchus fissidentatus</name>
    <dbReference type="NCBI Taxonomy" id="1538716"/>
    <lineage>
        <taxon>Eukaryota</taxon>
        <taxon>Metazoa</taxon>
        <taxon>Ecdysozoa</taxon>
        <taxon>Nematoda</taxon>
        <taxon>Chromadorea</taxon>
        <taxon>Rhabditida</taxon>
        <taxon>Rhabditina</taxon>
        <taxon>Diplogasteromorpha</taxon>
        <taxon>Diplogasteroidea</taxon>
        <taxon>Neodiplogasteridae</taxon>
        <taxon>Pristionchus</taxon>
    </lineage>
</organism>
<dbReference type="Proteomes" id="UP001432322">
    <property type="component" value="Unassembled WGS sequence"/>
</dbReference>
<comment type="caution">
    <text evidence="2">The sequence shown here is derived from an EMBL/GenBank/DDBJ whole genome shotgun (WGS) entry which is preliminary data.</text>
</comment>
<keyword evidence="3" id="KW-1185">Reference proteome</keyword>
<proteinExistence type="predicted"/>
<reference evidence="2" key="1">
    <citation type="submission" date="2023-10" db="EMBL/GenBank/DDBJ databases">
        <title>Genome assembly of Pristionchus species.</title>
        <authorList>
            <person name="Yoshida K."/>
            <person name="Sommer R.J."/>
        </authorList>
    </citation>
    <scope>NUCLEOTIDE SEQUENCE</scope>
    <source>
        <strain evidence="2">RS5133</strain>
    </source>
</reference>
<evidence type="ECO:0000313" key="3">
    <source>
        <dbReference type="Proteomes" id="UP001432322"/>
    </source>
</evidence>
<feature type="non-terminal residue" evidence="2">
    <location>
        <position position="71"/>
    </location>
</feature>
<accession>A0AAV5V5L0</accession>
<gene>
    <name evidence="2" type="ORF">PFISCL1PPCAC_4940</name>
</gene>
<sequence length="71" mass="8280">TSLRLASAVFIYVPMKIAFFIAYRFFDQMGLGFFTYPIYILHFVLLGILVKRMGKSLPFTVYFVDLLPTEM</sequence>
<name>A0AAV5V5L0_9BILA</name>
<evidence type="ECO:0000313" key="2">
    <source>
        <dbReference type="EMBL" id="GMT13643.1"/>
    </source>
</evidence>
<keyword evidence="1" id="KW-1133">Transmembrane helix</keyword>
<feature type="transmembrane region" description="Helical" evidence="1">
    <location>
        <begin position="7"/>
        <end position="26"/>
    </location>
</feature>
<dbReference type="EMBL" id="BTSY01000002">
    <property type="protein sequence ID" value="GMT13643.1"/>
    <property type="molecule type" value="Genomic_DNA"/>
</dbReference>